<reference evidence="3 4" key="2">
    <citation type="submission" date="2014-07" db="EMBL/GenBank/DDBJ databases">
        <title>Porphyromonadaceae bacterium OUH 334697 = ATCC BAA-2682 = DSM 28341 draft genome.</title>
        <authorList>
            <person name="Sydenham T.V."/>
            <person name="Hasman H."/>
            <person name="Justesen U.S."/>
        </authorList>
    </citation>
    <scope>NUCLEOTIDE SEQUENCE [LARGE SCALE GENOMIC DNA]</scope>
    <source>
        <strain evidence="3 4">OUH 334697</strain>
    </source>
</reference>
<evidence type="ECO:0000313" key="2">
    <source>
        <dbReference type="EMBL" id="KIO44375.1"/>
    </source>
</evidence>
<dbReference type="AlphaFoldDB" id="A0A0C3R4K8"/>
<evidence type="ECO:0000259" key="1">
    <source>
        <dbReference type="Pfam" id="PF18922"/>
    </source>
</evidence>
<dbReference type="RefSeq" id="WP_041503495.1">
    <property type="nucleotide sequence ID" value="NZ_JPIT01000018.1"/>
</dbReference>
<dbReference type="Pfam" id="PF18922">
    <property type="entry name" value="DUF5672"/>
    <property type="match status" value="1"/>
</dbReference>
<evidence type="ECO:0000313" key="3">
    <source>
        <dbReference type="EMBL" id="KIO45368.1"/>
    </source>
</evidence>
<dbReference type="Proteomes" id="UP000031980">
    <property type="component" value="Unassembled WGS sequence"/>
</dbReference>
<dbReference type="Proteomes" id="UP000031937">
    <property type="component" value="Unassembled WGS sequence"/>
</dbReference>
<dbReference type="EMBL" id="JPIU01000039">
    <property type="protein sequence ID" value="KIO44375.1"/>
    <property type="molecule type" value="Genomic_DNA"/>
</dbReference>
<gene>
    <name evidence="2" type="ORF">BA92_09230</name>
    <name evidence="3" type="ORF">IE90_08090</name>
</gene>
<name>A0A0C3R4K8_9PORP</name>
<dbReference type="InterPro" id="IPR043729">
    <property type="entry name" value="DUF5672"/>
</dbReference>
<organism evidence="2 5">
    <name type="scientific">Sanguibacteroides justesenii</name>
    <dbReference type="NCBI Taxonomy" id="1547597"/>
    <lineage>
        <taxon>Bacteria</taxon>
        <taxon>Pseudomonadati</taxon>
        <taxon>Bacteroidota</taxon>
        <taxon>Bacteroidia</taxon>
        <taxon>Bacteroidales</taxon>
        <taxon>Porphyromonadaceae</taxon>
        <taxon>Sanguibacteroides</taxon>
    </lineage>
</organism>
<reference evidence="2 5" key="1">
    <citation type="submission" date="2014-07" db="EMBL/GenBank/DDBJ databases">
        <title>Porphyromonadaceae bacterium OUH 308042 = ATCC BAA-2681 = DSM 28342 draft genome.</title>
        <authorList>
            <person name="Sydenham T.V."/>
            <person name="Hasman H."/>
            <person name="Justensen U.S."/>
        </authorList>
    </citation>
    <scope>NUCLEOTIDE SEQUENCE [LARGE SCALE GENOMIC DNA]</scope>
    <source>
        <strain evidence="2 5">OUH 308042</strain>
    </source>
</reference>
<feature type="domain" description="DUF5672" evidence="1">
    <location>
        <begin position="57"/>
        <end position="244"/>
    </location>
</feature>
<comment type="caution">
    <text evidence="2">The sequence shown here is derived from an EMBL/GenBank/DDBJ whole genome shotgun (WGS) entry which is preliminary data.</text>
</comment>
<sequence>MNQLVKIIIPVYKTDLNRTDIISLNQAVKVLNHYPKVIIKPNSLDVTEVLDLYPDTFEIESFDDHYFANIAGYNRLMLSAEFYERFLHVKYILIYQLDAFVFRDELTQWCQRGYDYIGAPWLCKLKYRRFPLNFFLKLRGAVYSLTGIKHRQQCFFKVGNGGFSLRKVDTCYRKTIEMQSRIHTYLSRVGESSQFNEDVFWALEATKNNDFSIPTWQEAIHFSFDLFPKICFQFAQKQLPFGCHRWNKELNFWKDYINLPD</sequence>
<proteinExistence type="predicted"/>
<accession>A0A0C3R4K8</accession>
<evidence type="ECO:0000313" key="4">
    <source>
        <dbReference type="Proteomes" id="UP000031937"/>
    </source>
</evidence>
<keyword evidence="5" id="KW-1185">Reference proteome</keyword>
<evidence type="ECO:0000313" key="5">
    <source>
        <dbReference type="Proteomes" id="UP000031980"/>
    </source>
</evidence>
<dbReference type="EMBL" id="JPIT01000018">
    <property type="protein sequence ID" value="KIO45368.1"/>
    <property type="molecule type" value="Genomic_DNA"/>
</dbReference>
<protein>
    <recommendedName>
        <fullName evidence="1">DUF5672 domain-containing protein</fullName>
    </recommendedName>
</protein>